<dbReference type="Pfam" id="PF00722">
    <property type="entry name" value="Glyco_hydro_16"/>
    <property type="match status" value="1"/>
</dbReference>
<protein>
    <submittedName>
        <fullName evidence="5">Glycoside hydrolase family 16 protein</fullName>
    </submittedName>
</protein>
<sequence>MKLITITGILLMLFSCSKTSNAQDKEQEPKQEQNEEQDTGPKLVWEENFDGDALDETNWNFELGNGCPNVCGWGNNERQIYTKQNHQIKDGFLTITAKLEDSSYTSTRITTKDKFEFTYGSIETRAKLPIGQGIWPAFWMLGANIDEVGWPSCGEIDILEYVGKEPDMVYTTIHVPDTYGDKASSKKTKFEDIEDGFHTFKAHWTHDKIEFYVDDQLVYTYAPPHKTIKNWPFDNPAFIIVNMAVGGNFGGPEVDNGIFPQEYMVDYIKVYQD</sequence>
<dbReference type="CDD" id="cd08023">
    <property type="entry name" value="GH16_laminarinase_like"/>
    <property type="match status" value="1"/>
</dbReference>
<gene>
    <name evidence="5" type="ORF">OSR52_11490</name>
</gene>
<dbReference type="SUPFAM" id="SSF49899">
    <property type="entry name" value="Concanavalin A-like lectins/glucanases"/>
    <property type="match status" value="1"/>
</dbReference>
<comment type="similarity">
    <text evidence="1">Belongs to the glycosyl hydrolase 16 family.</text>
</comment>
<organism evidence="5 6">
    <name type="scientific">Galbibacter pacificus</name>
    <dbReference type="NCBI Taxonomy" id="2996052"/>
    <lineage>
        <taxon>Bacteria</taxon>
        <taxon>Pseudomonadati</taxon>
        <taxon>Bacteroidota</taxon>
        <taxon>Flavobacteriia</taxon>
        <taxon>Flavobacteriales</taxon>
        <taxon>Flavobacteriaceae</taxon>
        <taxon>Galbibacter</taxon>
    </lineage>
</organism>
<feature type="signal peptide" evidence="3">
    <location>
        <begin position="1"/>
        <end position="22"/>
    </location>
</feature>
<comment type="caution">
    <text evidence="5">The sequence shown here is derived from an EMBL/GenBank/DDBJ whole genome shotgun (WGS) entry which is preliminary data.</text>
</comment>
<keyword evidence="3" id="KW-0732">Signal</keyword>
<name>A0ABT6FT97_9FLAO</name>
<keyword evidence="5" id="KW-0378">Hydrolase</keyword>
<feature type="domain" description="GH16" evidence="4">
    <location>
        <begin position="23"/>
        <end position="273"/>
    </location>
</feature>
<evidence type="ECO:0000256" key="2">
    <source>
        <dbReference type="SAM" id="MobiDB-lite"/>
    </source>
</evidence>
<dbReference type="PANTHER" id="PTHR10963">
    <property type="entry name" value="GLYCOSYL HYDROLASE-RELATED"/>
    <property type="match status" value="1"/>
</dbReference>
<dbReference type="InterPro" id="IPR000757">
    <property type="entry name" value="Beta-glucanase-like"/>
</dbReference>
<evidence type="ECO:0000256" key="1">
    <source>
        <dbReference type="ARBA" id="ARBA00006865"/>
    </source>
</evidence>
<dbReference type="Gene3D" id="2.60.120.200">
    <property type="match status" value="1"/>
</dbReference>
<evidence type="ECO:0000313" key="6">
    <source>
        <dbReference type="Proteomes" id="UP001153642"/>
    </source>
</evidence>
<evidence type="ECO:0000256" key="3">
    <source>
        <dbReference type="SAM" id="SignalP"/>
    </source>
</evidence>
<dbReference type="EMBL" id="JAPMUA010000004">
    <property type="protein sequence ID" value="MDG3586493.1"/>
    <property type="molecule type" value="Genomic_DNA"/>
</dbReference>
<accession>A0ABT6FT97</accession>
<feature type="chain" id="PRO_5046233457" evidence="3">
    <location>
        <begin position="23"/>
        <end position="273"/>
    </location>
</feature>
<dbReference type="InterPro" id="IPR013320">
    <property type="entry name" value="ConA-like_dom_sf"/>
</dbReference>
<dbReference type="PROSITE" id="PS51762">
    <property type="entry name" value="GH16_2"/>
    <property type="match status" value="1"/>
</dbReference>
<evidence type="ECO:0000313" key="5">
    <source>
        <dbReference type="EMBL" id="MDG3586493.1"/>
    </source>
</evidence>
<reference evidence="5" key="1">
    <citation type="submission" date="2022-11" db="EMBL/GenBank/DDBJ databases">
        <title>High-quality draft genome sequence of Galbibacter sp. strain CMA-7.</title>
        <authorList>
            <person name="Wei L."/>
            <person name="Dong C."/>
            <person name="Shao Z."/>
        </authorList>
    </citation>
    <scope>NUCLEOTIDE SEQUENCE</scope>
    <source>
        <strain evidence="5">CMA-7</strain>
    </source>
</reference>
<dbReference type="RefSeq" id="WP_277900228.1">
    <property type="nucleotide sequence ID" value="NZ_JAPMUA010000004.1"/>
</dbReference>
<proteinExistence type="inferred from homology"/>
<dbReference type="InterPro" id="IPR050546">
    <property type="entry name" value="Glycosyl_Hydrlase_16"/>
</dbReference>
<keyword evidence="6" id="KW-1185">Reference proteome</keyword>
<feature type="compositionally biased region" description="Basic and acidic residues" evidence="2">
    <location>
        <begin position="23"/>
        <end position="33"/>
    </location>
</feature>
<dbReference type="PANTHER" id="PTHR10963:SF55">
    <property type="entry name" value="GLYCOSIDE HYDROLASE FAMILY 16 PROTEIN"/>
    <property type="match status" value="1"/>
</dbReference>
<feature type="region of interest" description="Disordered" evidence="2">
    <location>
        <begin position="21"/>
        <end position="42"/>
    </location>
</feature>
<dbReference type="GO" id="GO:0016787">
    <property type="term" value="F:hydrolase activity"/>
    <property type="evidence" value="ECO:0007669"/>
    <property type="project" value="UniProtKB-KW"/>
</dbReference>
<evidence type="ECO:0000259" key="4">
    <source>
        <dbReference type="PROSITE" id="PS51762"/>
    </source>
</evidence>
<dbReference type="PROSITE" id="PS51257">
    <property type="entry name" value="PROKAR_LIPOPROTEIN"/>
    <property type="match status" value="1"/>
</dbReference>
<dbReference type="Proteomes" id="UP001153642">
    <property type="component" value="Unassembled WGS sequence"/>
</dbReference>